<gene>
    <name evidence="3" type="primary">inlI</name>
    <name evidence="3" type="ORF">AK812_SmicGene8354</name>
</gene>
<organism evidence="3 4">
    <name type="scientific">Symbiodinium microadriaticum</name>
    <name type="common">Dinoflagellate</name>
    <name type="synonym">Zooxanthella microadriatica</name>
    <dbReference type="NCBI Taxonomy" id="2951"/>
    <lineage>
        <taxon>Eukaryota</taxon>
        <taxon>Sar</taxon>
        <taxon>Alveolata</taxon>
        <taxon>Dinophyceae</taxon>
        <taxon>Suessiales</taxon>
        <taxon>Symbiodiniaceae</taxon>
        <taxon>Symbiodinium</taxon>
    </lineage>
</organism>
<sequence>MFWHQSLRGLPGFFEAYRFLHKVLQLLNQIVGLRRLLYLGQANLWICVQRNTFFLVLFDAFVDAMFGAVLPACMVAEVAYKYQMGIDFVSGLQMCCWVHGLRTLSRMTRSHWAADSELQLRFVQAFLIGGRLVPTPFWPEKHRTSNGQCSQAAILQALAAQTAILQSIQETLVDTNAEVHRLGKKMTMLERLQSFIECLYGEISLLAEELGGRLQSIPVRLAGPTLRVYFLREFLVLERCGGPEFFPSLHNNIKLEFLYIAGMSRLKFLPPLDDLVALRDLQITGSQLEWLPDLSKNKALESLNVERNYLKNVLEEFPDIDPNSRLAVLQLSSNQIESVPSLPFPRLQELRMSANILTALPPLEVMKNSLDRMPSLQSNTELRTVDVSRNKLTHLPTLENAHQLEMLSLDARSNELEWIAGTITVTLTTTTKFAVFTMSLNRLTALSVRLPRTLRHLSVSCLVCYNRLTKLANLGLAPKLVNLKASNNQLRSVDGLEKMHALVVCNLEHNNITSLPSLEALSSLEIVSLGFNTLTELCRQRAADPRGCRVQR</sequence>
<keyword evidence="2" id="KW-0677">Repeat</keyword>
<keyword evidence="1" id="KW-0433">Leucine-rich repeat</keyword>
<name>A0A1Q9EL61_SYMMI</name>
<dbReference type="InterPro" id="IPR032675">
    <property type="entry name" value="LRR_dom_sf"/>
</dbReference>
<keyword evidence="4" id="KW-1185">Reference proteome</keyword>
<dbReference type="EMBL" id="LSRX01000123">
    <property type="protein sequence ID" value="OLQ08186.1"/>
    <property type="molecule type" value="Genomic_DNA"/>
</dbReference>
<dbReference type="InterPro" id="IPR050836">
    <property type="entry name" value="SDS22/Internalin_LRR"/>
</dbReference>
<reference evidence="3 4" key="1">
    <citation type="submission" date="2016-02" db="EMBL/GenBank/DDBJ databases">
        <title>Genome analysis of coral dinoflagellate symbionts highlights evolutionary adaptations to a symbiotic lifestyle.</title>
        <authorList>
            <person name="Aranda M."/>
            <person name="Li Y."/>
            <person name="Liew Y.J."/>
            <person name="Baumgarten S."/>
            <person name="Simakov O."/>
            <person name="Wilson M."/>
            <person name="Piel J."/>
            <person name="Ashoor H."/>
            <person name="Bougouffa S."/>
            <person name="Bajic V.B."/>
            <person name="Ryu T."/>
            <person name="Ravasi T."/>
            <person name="Bayer T."/>
            <person name="Micklem G."/>
            <person name="Kim H."/>
            <person name="Bhak J."/>
            <person name="Lajeunesse T.C."/>
            <person name="Voolstra C.R."/>
        </authorList>
    </citation>
    <scope>NUCLEOTIDE SEQUENCE [LARGE SCALE GENOMIC DNA]</scope>
    <source>
        <strain evidence="3 4">CCMP2467</strain>
    </source>
</reference>
<dbReference type="AlphaFoldDB" id="A0A1Q9EL61"/>
<proteinExistence type="predicted"/>
<dbReference type="SMART" id="SM00364">
    <property type="entry name" value="LRR_BAC"/>
    <property type="match status" value="9"/>
</dbReference>
<evidence type="ECO:0000256" key="2">
    <source>
        <dbReference type="ARBA" id="ARBA00022737"/>
    </source>
</evidence>
<dbReference type="SUPFAM" id="SSF52058">
    <property type="entry name" value="L domain-like"/>
    <property type="match status" value="1"/>
</dbReference>
<dbReference type="PANTHER" id="PTHR46652">
    <property type="entry name" value="LEUCINE-RICH REPEAT AND IQ DOMAIN-CONTAINING PROTEIN 1-RELATED"/>
    <property type="match status" value="1"/>
</dbReference>
<evidence type="ECO:0000313" key="4">
    <source>
        <dbReference type="Proteomes" id="UP000186817"/>
    </source>
</evidence>
<accession>A0A1Q9EL61</accession>
<dbReference type="InterPro" id="IPR001611">
    <property type="entry name" value="Leu-rich_rpt"/>
</dbReference>
<dbReference type="PANTHER" id="PTHR46652:SF8">
    <property type="entry name" value="LEUCINE RICH REPEAT CONTAINING 23"/>
    <property type="match status" value="1"/>
</dbReference>
<dbReference type="OrthoDB" id="277458at2759"/>
<dbReference type="PROSITE" id="PS51450">
    <property type="entry name" value="LRR"/>
    <property type="match status" value="4"/>
</dbReference>
<evidence type="ECO:0000256" key="1">
    <source>
        <dbReference type="ARBA" id="ARBA00022614"/>
    </source>
</evidence>
<dbReference type="Proteomes" id="UP000186817">
    <property type="component" value="Unassembled WGS sequence"/>
</dbReference>
<comment type="caution">
    <text evidence="3">The sequence shown here is derived from an EMBL/GenBank/DDBJ whole genome shotgun (WGS) entry which is preliminary data.</text>
</comment>
<protein>
    <submittedName>
        <fullName evidence="3">Internalin-I</fullName>
    </submittedName>
</protein>
<evidence type="ECO:0000313" key="3">
    <source>
        <dbReference type="EMBL" id="OLQ08186.1"/>
    </source>
</evidence>
<dbReference type="Gene3D" id="3.80.10.10">
    <property type="entry name" value="Ribonuclease Inhibitor"/>
    <property type="match status" value="2"/>
</dbReference>